<comment type="caution">
    <text evidence="2">The sequence shown here is derived from an EMBL/GenBank/DDBJ whole genome shotgun (WGS) entry which is preliminary data.</text>
</comment>
<feature type="coiled-coil region" evidence="1">
    <location>
        <begin position="106"/>
        <end position="144"/>
    </location>
</feature>
<dbReference type="AlphaFoldDB" id="A0AAW2DLL4"/>
<gene>
    <name evidence="2" type="ORF">SO802_005527</name>
</gene>
<organism evidence="2 3">
    <name type="scientific">Lithocarpus litseifolius</name>
    <dbReference type="NCBI Taxonomy" id="425828"/>
    <lineage>
        <taxon>Eukaryota</taxon>
        <taxon>Viridiplantae</taxon>
        <taxon>Streptophyta</taxon>
        <taxon>Embryophyta</taxon>
        <taxon>Tracheophyta</taxon>
        <taxon>Spermatophyta</taxon>
        <taxon>Magnoliopsida</taxon>
        <taxon>eudicotyledons</taxon>
        <taxon>Gunneridae</taxon>
        <taxon>Pentapetalae</taxon>
        <taxon>rosids</taxon>
        <taxon>fabids</taxon>
        <taxon>Fagales</taxon>
        <taxon>Fagaceae</taxon>
        <taxon>Lithocarpus</taxon>
    </lineage>
</organism>
<dbReference type="Proteomes" id="UP001459277">
    <property type="component" value="Unassembled WGS sequence"/>
</dbReference>
<sequence>MMTKFNQGMYAKMRAKKNDSLSNLEKRVVRIVEKEVFITTFTLVTELTWTASPATSVEEITPLQKKQCVVDKGKEKATSNLSSVWDDFDLVLTRAQDSFTTEELKVVALEAENSKLRKDLIAAMDEANTNKEKAKVLSDDLRDERQLTLEKDEQLLAAKEKIKTIVAKSVEAFQQTEEYNTMLFNWYYKGFELLRRFLVKYSTDVNLENLDLEEGRSYAWTKGSNMAPLAQ</sequence>
<dbReference type="EMBL" id="JAZDWU010000002">
    <property type="protein sequence ID" value="KAL0010419.1"/>
    <property type="molecule type" value="Genomic_DNA"/>
</dbReference>
<reference evidence="2 3" key="1">
    <citation type="submission" date="2024-01" db="EMBL/GenBank/DDBJ databases">
        <title>A telomere-to-telomere, gap-free genome of sweet tea (Lithocarpus litseifolius).</title>
        <authorList>
            <person name="Zhou J."/>
        </authorList>
    </citation>
    <scope>NUCLEOTIDE SEQUENCE [LARGE SCALE GENOMIC DNA]</scope>
    <source>
        <strain evidence="2">Zhou-2022a</strain>
        <tissue evidence="2">Leaf</tissue>
    </source>
</reference>
<protein>
    <submittedName>
        <fullName evidence="2">Uncharacterized protein</fullName>
    </submittedName>
</protein>
<proteinExistence type="predicted"/>
<accession>A0AAW2DLL4</accession>
<keyword evidence="3" id="KW-1185">Reference proteome</keyword>
<name>A0AAW2DLL4_9ROSI</name>
<evidence type="ECO:0000256" key="1">
    <source>
        <dbReference type="SAM" id="Coils"/>
    </source>
</evidence>
<evidence type="ECO:0000313" key="2">
    <source>
        <dbReference type="EMBL" id="KAL0010419.1"/>
    </source>
</evidence>
<keyword evidence="1" id="KW-0175">Coiled coil</keyword>
<evidence type="ECO:0000313" key="3">
    <source>
        <dbReference type="Proteomes" id="UP001459277"/>
    </source>
</evidence>